<dbReference type="InterPro" id="IPR000157">
    <property type="entry name" value="TIR_dom"/>
</dbReference>
<evidence type="ECO:0000256" key="3">
    <source>
        <dbReference type="ARBA" id="ARBA00022614"/>
    </source>
</evidence>
<keyword evidence="4 13" id="KW-0812">Transmembrane</keyword>
<dbReference type="InterPro" id="IPR025875">
    <property type="entry name" value="Leu-rich_rpt_4"/>
</dbReference>
<dbReference type="PROSITE" id="PS50104">
    <property type="entry name" value="TIR"/>
    <property type="match status" value="1"/>
</dbReference>
<comment type="similarity">
    <text evidence="2">Belongs to the Toll-like receptor family.</text>
</comment>
<dbReference type="AlphaFoldDB" id="A0AAW2HY82"/>
<dbReference type="InterPro" id="IPR000372">
    <property type="entry name" value="LRRNT"/>
</dbReference>
<protein>
    <recommendedName>
        <fullName evidence="15">TIR domain-containing protein</fullName>
    </recommendedName>
</protein>
<dbReference type="SUPFAM" id="SSF52047">
    <property type="entry name" value="RNI-like"/>
    <property type="match status" value="1"/>
</dbReference>
<evidence type="ECO:0000256" key="6">
    <source>
        <dbReference type="ARBA" id="ARBA00022737"/>
    </source>
</evidence>
<evidence type="ECO:0000256" key="14">
    <source>
        <dbReference type="SAM" id="SignalP"/>
    </source>
</evidence>
<feature type="region of interest" description="Disordered" evidence="12">
    <location>
        <begin position="1023"/>
        <end position="1054"/>
    </location>
</feature>
<evidence type="ECO:0000256" key="5">
    <source>
        <dbReference type="ARBA" id="ARBA00022729"/>
    </source>
</evidence>
<dbReference type="Pfam" id="PF01582">
    <property type="entry name" value="TIR"/>
    <property type="match status" value="1"/>
</dbReference>
<dbReference type="SMART" id="SM00013">
    <property type="entry name" value="LRRNT"/>
    <property type="match status" value="1"/>
</dbReference>
<dbReference type="SUPFAM" id="SSF52200">
    <property type="entry name" value="Toll/Interleukin receptor TIR domain"/>
    <property type="match status" value="1"/>
</dbReference>
<dbReference type="FunFam" id="3.80.10.10:FF:001164">
    <property type="entry name" value="GH01279p"/>
    <property type="match status" value="2"/>
</dbReference>
<accession>A0AAW2HY82</accession>
<comment type="subcellular location">
    <subcellularLocation>
        <location evidence="1">Membrane</location>
        <topology evidence="1">Single-pass type I membrane protein</topology>
    </subcellularLocation>
</comment>
<reference evidence="16" key="1">
    <citation type="journal article" date="2024" name="Gigascience">
        <title>Chromosome-level genome of the poultry shaft louse Menopon gallinae provides insight into the host-switching and adaptive evolution of parasitic lice.</title>
        <authorList>
            <person name="Xu Y."/>
            <person name="Ma L."/>
            <person name="Liu S."/>
            <person name="Liang Y."/>
            <person name="Liu Q."/>
            <person name="He Z."/>
            <person name="Tian L."/>
            <person name="Duan Y."/>
            <person name="Cai W."/>
            <person name="Li H."/>
            <person name="Song F."/>
        </authorList>
    </citation>
    <scope>NUCLEOTIDE SEQUENCE</scope>
    <source>
        <strain evidence="16">Cailab_2023a</strain>
    </source>
</reference>
<dbReference type="GO" id="GO:0038023">
    <property type="term" value="F:signaling receptor activity"/>
    <property type="evidence" value="ECO:0007669"/>
    <property type="project" value="TreeGrafter"/>
</dbReference>
<dbReference type="Gene3D" id="3.40.50.10140">
    <property type="entry name" value="Toll/interleukin-1 receptor homology (TIR) domain"/>
    <property type="match status" value="1"/>
</dbReference>
<dbReference type="InterPro" id="IPR035897">
    <property type="entry name" value="Toll_tir_struct_dom_sf"/>
</dbReference>
<evidence type="ECO:0000256" key="9">
    <source>
        <dbReference type="ARBA" id="ARBA00023136"/>
    </source>
</evidence>
<dbReference type="GO" id="GO:0007165">
    <property type="term" value="P:signal transduction"/>
    <property type="evidence" value="ECO:0007669"/>
    <property type="project" value="InterPro"/>
</dbReference>
<dbReference type="EMBL" id="JARGDH010000002">
    <property type="protein sequence ID" value="KAL0274508.1"/>
    <property type="molecule type" value="Genomic_DNA"/>
</dbReference>
<dbReference type="Gene3D" id="3.80.10.10">
    <property type="entry name" value="Ribonuclease Inhibitor"/>
    <property type="match status" value="3"/>
</dbReference>
<dbReference type="SMART" id="SM00255">
    <property type="entry name" value="TIR"/>
    <property type="match status" value="1"/>
</dbReference>
<dbReference type="PROSITE" id="PS51450">
    <property type="entry name" value="LRR"/>
    <property type="match status" value="2"/>
</dbReference>
<evidence type="ECO:0000256" key="10">
    <source>
        <dbReference type="ARBA" id="ARBA00023170"/>
    </source>
</evidence>
<comment type="caution">
    <text evidence="16">The sequence shown here is derived from an EMBL/GenBank/DDBJ whole genome shotgun (WGS) entry which is preliminary data.</text>
</comment>
<evidence type="ECO:0000256" key="2">
    <source>
        <dbReference type="ARBA" id="ARBA00009634"/>
    </source>
</evidence>
<keyword evidence="10" id="KW-0675">Receptor</keyword>
<dbReference type="InterPro" id="IPR032675">
    <property type="entry name" value="LRR_dom_sf"/>
</dbReference>
<gene>
    <name evidence="16" type="ORF">PYX00_002607</name>
</gene>
<evidence type="ECO:0000256" key="11">
    <source>
        <dbReference type="ARBA" id="ARBA00023180"/>
    </source>
</evidence>
<keyword evidence="7 13" id="KW-1133">Transmembrane helix</keyword>
<evidence type="ECO:0000256" key="4">
    <source>
        <dbReference type="ARBA" id="ARBA00022692"/>
    </source>
</evidence>
<evidence type="ECO:0000256" key="13">
    <source>
        <dbReference type="SAM" id="Phobius"/>
    </source>
</evidence>
<dbReference type="Pfam" id="PF01462">
    <property type="entry name" value="LRRNT"/>
    <property type="match status" value="1"/>
</dbReference>
<dbReference type="InterPro" id="IPR001611">
    <property type="entry name" value="Leu-rich_rpt"/>
</dbReference>
<dbReference type="EMBL" id="JARGDH010000002">
    <property type="protein sequence ID" value="KAL0274506.1"/>
    <property type="molecule type" value="Genomic_DNA"/>
</dbReference>
<dbReference type="PANTHER" id="PTHR24365:SF541">
    <property type="entry name" value="PROTEIN TOLL-RELATED"/>
    <property type="match status" value="1"/>
</dbReference>
<feature type="transmembrane region" description="Helical" evidence="13">
    <location>
        <begin position="802"/>
        <end position="828"/>
    </location>
</feature>
<proteinExistence type="inferred from homology"/>
<keyword evidence="9 13" id="KW-0472">Membrane</keyword>
<keyword evidence="8" id="KW-0520">NAD</keyword>
<evidence type="ECO:0000256" key="1">
    <source>
        <dbReference type="ARBA" id="ARBA00004479"/>
    </source>
</evidence>
<dbReference type="SUPFAM" id="SSF52058">
    <property type="entry name" value="L domain-like"/>
    <property type="match status" value="1"/>
</dbReference>
<evidence type="ECO:0000256" key="12">
    <source>
        <dbReference type="SAM" id="MobiDB-lite"/>
    </source>
</evidence>
<dbReference type="GO" id="GO:0005886">
    <property type="term" value="C:plasma membrane"/>
    <property type="evidence" value="ECO:0007669"/>
    <property type="project" value="TreeGrafter"/>
</dbReference>
<keyword evidence="3" id="KW-0433">Leucine-rich repeat</keyword>
<dbReference type="SMART" id="SM00082">
    <property type="entry name" value="LRRCT"/>
    <property type="match status" value="2"/>
</dbReference>
<evidence type="ECO:0000256" key="8">
    <source>
        <dbReference type="ARBA" id="ARBA00023027"/>
    </source>
</evidence>
<dbReference type="SMART" id="SM00369">
    <property type="entry name" value="LRR_TYP"/>
    <property type="match status" value="14"/>
</dbReference>
<feature type="domain" description="TIR" evidence="15">
    <location>
        <begin position="857"/>
        <end position="993"/>
    </location>
</feature>
<dbReference type="Pfam" id="PF00560">
    <property type="entry name" value="LRR_1"/>
    <property type="match status" value="1"/>
</dbReference>
<dbReference type="FunFam" id="3.80.10.10:FF:000727">
    <property type="entry name" value="Toll-like protein"/>
    <property type="match status" value="1"/>
</dbReference>
<feature type="signal peptide" evidence="14">
    <location>
        <begin position="1"/>
        <end position="26"/>
    </location>
</feature>
<feature type="chain" id="PRO_5044477037" description="TIR domain-containing protein" evidence="14">
    <location>
        <begin position="27"/>
        <end position="1054"/>
    </location>
</feature>
<keyword evidence="5 14" id="KW-0732">Signal</keyword>
<name>A0AAW2HY82_9NEOP</name>
<dbReference type="FunFam" id="3.40.50.10140:FF:000020">
    <property type="entry name" value="Blast:Protein toll"/>
    <property type="match status" value="1"/>
</dbReference>
<keyword evidence="6" id="KW-0677">Repeat</keyword>
<dbReference type="Pfam" id="PF12799">
    <property type="entry name" value="LRR_4"/>
    <property type="match status" value="1"/>
</dbReference>
<dbReference type="InterPro" id="IPR003591">
    <property type="entry name" value="Leu-rich_rpt_typical-subtyp"/>
</dbReference>
<keyword evidence="11" id="KW-0325">Glycoprotein</keyword>
<evidence type="ECO:0000259" key="15">
    <source>
        <dbReference type="PROSITE" id="PS50104"/>
    </source>
</evidence>
<sequence>MKATWAVLVCMWTVSWPMLSTRGARCDSTEDCTGFSCPEDGRCGCSDFNGQYQFECHLGEENYIRGSARAFSFLEFQCLEKTSPSDYDSLAGLRIGPVENVIIHLCPLPDRPISDVLSSFNTSSVKTFKFQSYRDLSNIFSRIRHLANLRNVTKLILSNNNLTELPNDFLRGFTDLTWLDLKENNLKLPNGFFESVPRLQVLELGGNGLTQIDPPLLSHLNELHLLNLWKNRLRKITRDVFSGLSSLEKLDISTNSIEFLPNDVFHDLKNLQQLSLHSNNFTKLPTGLLTENRKLQIFRLHDNHGSLRFAGGDFANLTELTEIHLMRNDIASIPEDVFWGASSVIAISLQGNSLEDLPQSLFRDQGKLQSLDLSKNLIRYLPNSIFTHLVNLKILRLGFNKMKTISRELFYGAYNLVSLEMERNELSHIDPESFSHLNHLEKARFSDNLLSFLPDGNDTGPEINYDVLFGNTSPFRNCISLQELYLANNSITEIFSDWRFNLNLRELDLSYNKIENLTTADVQFLGENIVVDLRHNLISLIELEQLENLALSQTKQEQTYWERNVSLLLEGNPFDCDCRSYVMFRYLERKLDRSVYRLVKLVPGDLKCHLPVRFAGMLVNEVVSSDLTCPVYDCPAGCSCSFRRHDLGLVVDCTASGLSEIPRALPNVTDSNHTELLLDGNGIRKLPNASYPGYERVTELHLSSNDIGDLGMGVLPKNLEVLTLDNNRLTALGSGIVRFLNESQDLRNLTLHNNPWNCNCSARELLDLIQQKFKAIPYLANVTCAKGREPLSKLSVADLCPVSMFVVASCIAAAVFGLLMGTLAALYYRYQREFKVWLYSHSLCMWFVTDEELDRDKIYDAFVSFSHKDENFVVNTLVPELESGENPFKLCLHYRDWIAGEWIPNQIARSVENSRRTLVVLSPNFLESVWSRMEFRAAHKQALSEGRARVIVVLYGDVGPTDNLDPELRAYISMNTYVRWGDPWFWGKLKYALPHPPSLAKNNFSFARKRPVKKERHIDDKLELIHTREPAGLPPGGTTPPVDGASSENSILSK</sequence>
<dbReference type="Pfam" id="PF13855">
    <property type="entry name" value="LRR_8"/>
    <property type="match status" value="2"/>
</dbReference>
<evidence type="ECO:0000313" key="16">
    <source>
        <dbReference type="EMBL" id="KAL0274506.1"/>
    </source>
</evidence>
<dbReference type="InterPro" id="IPR000483">
    <property type="entry name" value="Cys-rich_flank_reg_C"/>
</dbReference>
<evidence type="ECO:0000256" key="7">
    <source>
        <dbReference type="ARBA" id="ARBA00022989"/>
    </source>
</evidence>
<organism evidence="16">
    <name type="scientific">Menopon gallinae</name>
    <name type="common">poultry shaft louse</name>
    <dbReference type="NCBI Taxonomy" id="328185"/>
    <lineage>
        <taxon>Eukaryota</taxon>
        <taxon>Metazoa</taxon>
        <taxon>Ecdysozoa</taxon>
        <taxon>Arthropoda</taxon>
        <taxon>Hexapoda</taxon>
        <taxon>Insecta</taxon>
        <taxon>Pterygota</taxon>
        <taxon>Neoptera</taxon>
        <taxon>Paraneoptera</taxon>
        <taxon>Psocodea</taxon>
        <taxon>Troctomorpha</taxon>
        <taxon>Phthiraptera</taxon>
        <taxon>Amblycera</taxon>
        <taxon>Menoponidae</taxon>
        <taxon>Menopon</taxon>
    </lineage>
</organism>
<dbReference type="PRINTS" id="PR01537">
    <property type="entry name" value="INTRLKN1R1F"/>
</dbReference>
<dbReference type="PANTHER" id="PTHR24365">
    <property type="entry name" value="TOLL-LIKE RECEPTOR"/>
    <property type="match status" value="1"/>
</dbReference>